<dbReference type="EMBL" id="VLPL01000013">
    <property type="protein sequence ID" value="TSJ38993.1"/>
    <property type="molecule type" value="Genomic_DNA"/>
</dbReference>
<proteinExistence type="predicted"/>
<keyword evidence="2" id="KW-1185">Reference proteome</keyword>
<name>A0A556MGJ8_9FLAO</name>
<dbReference type="Proteomes" id="UP000316008">
    <property type="component" value="Unassembled WGS sequence"/>
</dbReference>
<comment type="caution">
    <text evidence="1">The sequence shown here is derived from an EMBL/GenBank/DDBJ whole genome shotgun (WGS) entry which is preliminary data.</text>
</comment>
<gene>
    <name evidence="1" type="ORF">FO442_18425</name>
</gene>
<evidence type="ECO:0000313" key="2">
    <source>
        <dbReference type="Proteomes" id="UP000316008"/>
    </source>
</evidence>
<organism evidence="1 2">
    <name type="scientific">Fluviicola chungangensis</name>
    <dbReference type="NCBI Taxonomy" id="2597671"/>
    <lineage>
        <taxon>Bacteria</taxon>
        <taxon>Pseudomonadati</taxon>
        <taxon>Bacteroidota</taxon>
        <taxon>Flavobacteriia</taxon>
        <taxon>Flavobacteriales</taxon>
        <taxon>Crocinitomicaceae</taxon>
        <taxon>Fluviicola</taxon>
    </lineage>
</organism>
<accession>A0A556MGJ8</accession>
<reference evidence="1 2" key="1">
    <citation type="submission" date="2019-07" db="EMBL/GenBank/DDBJ databases">
        <authorList>
            <person name="Huq M.A."/>
        </authorList>
    </citation>
    <scope>NUCLEOTIDE SEQUENCE [LARGE SCALE GENOMIC DNA]</scope>
    <source>
        <strain evidence="1 2">MAH-3</strain>
    </source>
</reference>
<dbReference type="OrthoDB" id="1467580at2"/>
<sequence>MENKLAKKRFIQTSAIQQINEATIVLRHFIELSAKLLPFFNELSKKNILLPQEQSDRDKIIEVYRNYGFDTSTSEILMESDILEIIQQTFKAIEKRTPGKDSNSDKLMTIFQNKHHQLIRDWRLTDMN</sequence>
<dbReference type="AlphaFoldDB" id="A0A556MGJ8"/>
<protein>
    <submittedName>
        <fullName evidence="1">Uncharacterized protein</fullName>
    </submittedName>
</protein>
<dbReference type="RefSeq" id="WP_144334693.1">
    <property type="nucleotide sequence ID" value="NZ_VLPL01000013.1"/>
</dbReference>
<evidence type="ECO:0000313" key="1">
    <source>
        <dbReference type="EMBL" id="TSJ38993.1"/>
    </source>
</evidence>